<dbReference type="RefSeq" id="WP_303301576.1">
    <property type="nucleotide sequence ID" value="NZ_BAABDA010000050.1"/>
</dbReference>
<evidence type="ECO:0000313" key="1">
    <source>
        <dbReference type="EMBL" id="MDO5974436.1"/>
    </source>
</evidence>
<accession>A0ABT8WMR5</accession>
<proteinExistence type="predicted"/>
<dbReference type="Proteomes" id="UP001176806">
    <property type="component" value="Unassembled WGS sequence"/>
</dbReference>
<evidence type="ECO:0000313" key="2">
    <source>
        <dbReference type="Proteomes" id="UP001176806"/>
    </source>
</evidence>
<sequence length="231" mass="26372">MKKILFVVSVIFCFTNMTCSDDDTIKNESDDFLIGSWIDPIYNGENTTFRKATDLPKEDYGILFKENGGFVERTSGWCGTPPLFFSDYSGEWQLDNALIVISQEQYPSYAWRIVSLTENELVVKKELTEQEQDHRDLMDLFDEIYQLSTSISCTNANDWTFTTYGSKACGGFQGYIAYSTKIDTVAFLKKVEDYTNLEKAYNIKWDIVSTCDLPAQAKGVVCENGYPVLEY</sequence>
<reference evidence="1" key="1">
    <citation type="submission" date="2023-07" db="EMBL/GenBank/DDBJ databases">
        <title>Two novel species in the genus Flavivirga.</title>
        <authorList>
            <person name="Kwon K."/>
        </authorList>
    </citation>
    <scope>NUCLEOTIDE SEQUENCE</scope>
    <source>
        <strain evidence="1">KACC 14158</strain>
    </source>
</reference>
<keyword evidence="2" id="KW-1185">Reference proteome</keyword>
<gene>
    <name evidence="1" type="ORF">Q4Q40_09595</name>
</gene>
<protein>
    <submittedName>
        <fullName evidence="1">Lipocalin family protein</fullName>
    </submittedName>
</protein>
<dbReference type="EMBL" id="JAUOEL010000003">
    <property type="protein sequence ID" value="MDO5974436.1"/>
    <property type="molecule type" value="Genomic_DNA"/>
</dbReference>
<comment type="caution">
    <text evidence="1">The sequence shown here is derived from an EMBL/GenBank/DDBJ whole genome shotgun (WGS) entry which is preliminary data.</text>
</comment>
<name>A0ABT8WMR5_9FLAO</name>
<organism evidence="1 2">
    <name type="scientific">Flavivirga jejuensis</name>
    <dbReference type="NCBI Taxonomy" id="870487"/>
    <lineage>
        <taxon>Bacteria</taxon>
        <taxon>Pseudomonadati</taxon>
        <taxon>Bacteroidota</taxon>
        <taxon>Flavobacteriia</taxon>
        <taxon>Flavobacteriales</taxon>
        <taxon>Flavobacteriaceae</taxon>
        <taxon>Flavivirga</taxon>
    </lineage>
</organism>